<organism evidence="1">
    <name type="scientific">Staphylococcus aureus</name>
    <dbReference type="NCBI Taxonomy" id="1280"/>
    <lineage>
        <taxon>Bacteria</taxon>
        <taxon>Bacillati</taxon>
        <taxon>Bacillota</taxon>
        <taxon>Bacilli</taxon>
        <taxon>Bacillales</taxon>
        <taxon>Staphylococcaceae</taxon>
        <taxon>Staphylococcus</taxon>
    </lineage>
</organism>
<dbReference type="EMBL" id="WKIA01000093">
    <property type="protein sequence ID" value="MRV78612.1"/>
    <property type="molecule type" value="Genomic_DNA"/>
</dbReference>
<name>A0A6A8FZ76_STAAU</name>
<feature type="non-terminal residue" evidence="1">
    <location>
        <position position="1"/>
    </location>
</feature>
<comment type="caution">
    <text evidence="1">The sequence shown here is derived from an EMBL/GenBank/DDBJ whole genome shotgun (WGS) entry which is preliminary data.</text>
</comment>
<dbReference type="AlphaFoldDB" id="A0A6A8FZ76"/>
<sequence length="26" mass="3042">LCRDEVKELNRLLGKVSHACDETKRK</sequence>
<gene>
    <name evidence="1" type="ORF">GF572_08920</name>
</gene>
<protein>
    <submittedName>
        <fullName evidence="1">MarR family transcriptional regulator</fullName>
    </submittedName>
</protein>
<accession>A0A6A8FZ76</accession>
<proteinExistence type="predicted"/>
<reference evidence="1" key="1">
    <citation type="journal article" date="2018" name="Open Forum Infect. Dis.">
        <title>The Cefazolin Inoculum Effect Is Associated With Increased Mortality in Methicillin-Susceptible Staphylococcus aureus Bacteremia.</title>
        <authorList>
            <person name="Miller W.R."/>
            <person name="Seas C."/>
            <person name="Carvajal L.P."/>
            <person name="Diaz L."/>
            <person name="Echeverri A.M."/>
            <person name="Ferro C."/>
            <person name="Rios R."/>
            <person name="Porras P."/>
            <person name="Luna C."/>
            <person name="Gotuzzo E."/>
            <person name="Munita J.M."/>
            <person name="Nannini E."/>
            <person name="Carcamo C."/>
            <person name="Reyes J."/>
            <person name="Arias C.A."/>
        </authorList>
    </citation>
    <scope>NUCLEOTIDE SEQUENCE</scope>
    <source>
        <strain evidence="1">UA917</strain>
    </source>
</reference>
<evidence type="ECO:0000313" key="1">
    <source>
        <dbReference type="EMBL" id="MRV78612.1"/>
    </source>
</evidence>